<feature type="transmembrane region" description="Helical" evidence="5">
    <location>
        <begin position="366"/>
        <end position="385"/>
    </location>
</feature>
<feature type="transmembrane region" description="Helical" evidence="5">
    <location>
        <begin position="415"/>
        <end position="436"/>
    </location>
</feature>
<dbReference type="InterPro" id="IPR007016">
    <property type="entry name" value="O-antigen_ligase-rel_domated"/>
</dbReference>
<comment type="subcellular location">
    <subcellularLocation>
        <location evidence="1">Membrane</location>
        <topology evidence="1">Multi-pass membrane protein</topology>
    </subcellularLocation>
</comment>
<dbReference type="Proteomes" id="UP000220702">
    <property type="component" value="Unassembled WGS sequence"/>
</dbReference>
<evidence type="ECO:0000256" key="2">
    <source>
        <dbReference type="ARBA" id="ARBA00022692"/>
    </source>
</evidence>
<name>A0A9X6TI27_BACTU</name>
<dbReference type="RefSeq" id="WP_098902552.1">
    <property type="nucleotide sequence ID" value="NZ_NVNL01000056.1"/>
</dbReference>
<evidence type="ECO:0000256" key="1">
    <source>
        <dbReference type="ARBA" id="ARBA00004141"/>
    </source>
</evidence>
<feature type="transmembrane region" description="Helical" evidence="5">
    <location>
        <begin position="277"/>
        <end position="297"/>
    </location>
</feature>
<keyword evidence="2 5" id="KW-0812">Transmembrane</keyword>
<evidence type="ECO:0000313" key="7">
    <source>
        <dbReference type="EMBL" id="PEA86846.1"/>
    </source>
</evidence>
<evidence type="ECO:0000259" key="6">
    <source>
        <dbReference type="Pfam" id="PF04932"/>
    </source>
</evidence>
<dbReference type="PANTHER" id="PTHR37422:SF17">
    <property type="entry name" value="O-ANTIGEN LIGASE"/>
    <property type="match status" value="1"/>
</dbReference>
<accession>A0A9X6TI27</accession>
<dbReference type="GO" id="GO:0016020">
    <property type="term" value="C:membrane"/>
    <property type="evidence" value="ECO:0007669"/>
    <property type="project" value="UniProtKB-SubCell"/>
</dbReference>
<evidence type="ECO:0000313" key="8">
    <source>
        <dbReference type="Proteomes" id="UP000220702"/>
    </source>
</evidence>
<sequence>MKLIFILSLFLFLYFSSLCLILMRKNKKNTIIIFMSIILVVITLNIAPTMFVVEFQDIRVQLLLFVLVILNCTLAIYKLIQKQTFSSFDRKTYSITTYAVCLLVIISCFPLQFLTLQIFDINLFVFHLTVYCNILLMGFFFNQVRGFSLQSMQFFQVVGFFSLFNSILSVIQYIFNRSFLLFSNGASINYTEGLEVVKRVVGVIGASNGAGNLGVILFPILVFNFLKRKNSLNLLVLLLNIVFVILTLTRISYVAILCQVLIIFLIKKSKNKKEFGYKVLFASMVLIGSTLIISLFYSEIFDLLFVSRGGTQEHRFIQFINVFQVIKENLAMGIGAGQYTYYASYYLFATDLVVHSQVLNILLEQGIVSFMSFVILNISLLLFTLRNIDEGYKWLPISLFIGNLITTNFNPNQYYSINIYIYFFIMLSLTCSTDLLSKKK</sequence>
<proteinExistence type="predicted"/>
<dbReference type="EMBL" id="NVNL01000056">
    <property type="protein sequence ID" value="PEA86846.1"/>
    <property type="molecule type" value="Genomic_DNA"/>
</dbReference>
<dbReference type="PANTHER" id="PTHR37422">
    <property type="entry name" value="TEICHURONIC ACID BIOSYNTHESIS PROTEIN TUAE"/>
    <property type="match status" value="1"/>
</dbReference>
<keyword evidence="4 5" id="KW-0472">Membrane</keyword>
<keyword evidence="3 5" id="KW-1133">Transmembrane helix</keyword>
<gene>
    <name evidence="7" type="ORF">CON71_28135</name>
</gene>
<protein>
    <recommendedName>
        <fullName evidence="6">O-antigen ligase-related domain-containing protein</fullName>
    </recommendedName>
</protein>
<evidence type="ECO:0000256" key="3">
    <source>
        <dbReference type="ARBA" id="ARBA00022989"/>
    </source>
</evidence>
<dbReference type="InterPro" id="IPR051533">
    <property type="entry name" value="WaaL-like"/>
</dbReference>
<evidence type="ECO:0000256" key="4">
    <source>
        <dbReference type="ARBA" id="ARBA00023136"/>
    </source>
</evidence>
<feature type="transmembrane region" description="Helical" evidence="5">
    <location>
        <begin position="6"/>
        <end position="23"/>
    </location>
</feature>
<comment type="caution">
    <text evidence="7">The sequence shown here is derived from an EMBL/GenBank/DDBJ whole genome shotgun (WGS) entry which is preliminary data.</text>
</comment>
<organism evidence="7 8">
    <name type="scientific">Bacillus thuringiensis</name>
    <dbReference type="NCBI Taxonomy" id="1428"/>
    <lineage>
        <taxon>Bacteria</taxon>
        <taxon>Bacillati</taxon>
        <taxon>Bacillota</taxon>
        <taxon>Bacilli</taxon>
        <taxon>Bacillales</taxon>
        <taxon>Bacillaceae</taxon>
        <taxon>Bacillus</taxon>
        <taxon>Bacillus cereus group</taxon>
    </lineage>
</organism>
<feature type="domain" description="O-antigen ligase-related" evidence="6">
    <location>
        <begin position="235"/>
        <end position="374"/>
    </location>
</feature>
<dbReference type="AlphaFoldDB" id="A0A9X6TI27"/>
<reference evidence="7 8" key="1">
    <citation type="submission" date="2017-09" db="EMBL/GenBank/DDBJ databases">
        <title>Large-scale bioinformatics analysis of Bacillus genomes uncovers conserved roles of natural products in bacterial physiology.</title>
        <authorList>
            <consortium name="Agbiome Team Llc"/>
            <person name="Bleich R.M."/>
            <person name="Grubbs K.J."/>
            <person name="Santa Maria K.C."/>
            <person name="Allen S.E."/>
            <person name="Farag S."/>
            <person name="Shank E.A."/>
            <person name="Bowers A."/>
        </authorList>
    </citation>
    <scope>NUCLEOTIDE SEQUENCE [LARGE SCALE GENOMIC DNA]</scope>
    <source>
        <strain evidence="7 8">AFS089089</strain>
    </source>
</reference>
<feature type="transmembrane region" description="Helical" evidence="5">
    <location>
        <begin position="30"/>
        <end position="52"/>
    </location>
</feature>
<feature type="transmembrane region" description="Helical" evidence="5">
    <location>
        <begin position="154"/>
        <end position="175"/>
    </location>
</feature>
<dbReference type="Pfam" id="PF04932">
    <property type="entry name" value="Wzy_C"/>
    <property type="match status" value="1"/>
</dbReference>
<feature type="transmembrane region" description="Helical" evidence="5">
    <location>
        <begin position="234"/>
        <end position="265"/>
    </location>
</feature>
<evidence type="ECO:0000256" key="5">
    <source>
        <dbReference type="SAM" id="Phobius"/>
    </source>
</evidence>
<feature type="transmembrane region" description="Helical" evidence="5">
    <location>
        <begin position="92"/>
        <end position="115"/>
    </location>
</feature>
<feature type="transmembrane region" description="Helical" evidence="5">
    <location>
        <begin position="58"/>
        <end position="80"/>
    </location>
</feature>
<feature type="transmembrane region" description="Helical" evidence="5">
    <location>
        <begin position="121"/>
        <end position="142"/>
    </location>
</feature>